<feature type="chain" id="PRO_5042020713" description="Secreted protein" evidence="1">
    <location>
        <begin position="28"/>
        <end position="141"/>
    </location>
</feature>
<evidence type="ECO:0000313" key="2">
    <source>
        <dbReference type="EMBL" id="KAJ7771387.1"/>
    </source>
</evidence>
<keyword evidence="3" id="KW-1185">Reference proteome</keyword>
<protein>
    <recommendedName>
        <fullName evidence="4">Secreted protein</fullName>
    </recommendedName>
</protein>
<reference evidence="2" key="1">
    <citation type="submission" date="2023-03" db="EMBL/GenBank/DDBJ databases">
        <title>Massive genome expansion in bonnet fungi (Mycena s.s.) driven by repeated elements and novel gene families across ecological guilds.</title>
        <authorList>
            <consortium name="Lawrence Berkeley National Laboratory"/>
            <person name="Harder C.B."/>
            <person name="Miyauchi S."/>
            <person name="Viragh M."/>
            <person name="Kuo A."/>
            <person name="Thoen E."/>
            <person name="Andreopoulos B."/>
            <person name="Lu D."/>
            <person name="Skrede I."/>
            <person name="Drula E."/>
            <person name="Henrissat B."/>
            <person name="Morin E."/>
            <person name="Kohler A."/>
            <person name="Barry K."/>
            <person name="LaButti K."/>
            <person name="Morin E."/>
            <person name="Salamov A."/>
            <person name="Lipzen A."/>
            <person name="Mereny Z."/>
            <person name="Hegedus B."/>
            <person name="Baldrian P."/>
            <person name="Stursova M."/>
            <person name="Weitz H."/>
            <person name="Taylor A."/>
            <person name="Grigoriev I.V."/>
            <person name="Nagy L.G."/>
            <person name="Martin F."/>
            <person name="Kauserud H."/>
        </authorList>
    </citation>
    <scope>NUCLEOTIDE SEQUENCE</scope>
    <source>
        <strain evidence="2">CBHHK188m</strain>
    </source>
</reference>
<name>A0AAD7JTE3_9AGAR</name>
<organism evidence="2 3">
    <name type="scientific">Mycena maculata</name>
    <dbReference type="NCBI Taxonomy" id="230809"/>
    <lineage>
        <taxon>Eukaryota</taxon>
        <taxon>Fungi</taxon>
        <taxon>Dikarya</taxon>
        <taxon>Basidiomycota</taxon>
        <taxon>Agaricomycotina</taxon>
        <taxon>Agaricomycetes</taxon>
        <taxon>Agaricomycetidae</taxon>
        <taxon>Agaricales</taxon>
        <taxon>Marasmiineae</taxon>
        <taxon>Mycenaceae</taxon>
        <taxon>Mycena</taxon>
    </lineage>
</organism>
<dbReference type="EMBL" id="JARJLG010000021">
    <property type="protein sequence ID" value="KAJ7771387.1"/>
    <property type="molecule type" value="Genomic_DNA"/>
</dbReference>
<evidence type="ECO:0000256" key="1">
    <source>
        <dbReference type="SAM" id="SignalP"/>
    </source>
</evidence>
<keyword evidence="1" id="KW-0732">Signal</keyword>
<gene>
    <name evidence="2" type="ORF">DFH07DRAFT_227989</name>
</gene>
<dbReference type="Proteomes" id="UP001215280">
    <property type="component" value="Unassembled WGS sequence"/>
</dbReference>
<feature type="signal peptide" evidence="1">
    <location>
        <begin position="1"/>
        <end position="27"/>
    </location>
</feature>
<evidence type="ECO:0000313" key="3">
    <source>
        <dbReference type="Proteomes" id="UP001215280"/>
    </source>
</evidence>
<sequence length="141" mass="16049">MSRVWPVSKVLLFRPLLPILLLRLAFRAPQLSSVYPSMKSPESTHYTRHGELFSVRCVPSRCQIDAKSPGGNSLWRIISSPIFLLPCPRRDSPPSCFDMSSRFRRFLEQMPNTVLITWCYEARDKSPCGPSLNRAGPISKI</sequence>
<comment type="caution">
    <text evidence="2">The sequence shown here is derived from an EMBL/GenBank/DDBJ whole genome shotgun (WGS) entry which is preliminary data.</text>
</comment>
<proteinExistence type="predicted"/>
<evidence type="ECO:0008006" key="4">
    <source>
        <dbReference type="Google" id="ProtNLM"/>
    </source>
</evidence>
<accession>A0AAD7JTE3</accession>
<dbReference type="AlphaFoldDB" id="A0AAD7JTE3"/>